<dbReference type="OrthoDB" id="7907343at2"/>
<feature type="compositionally biased region" description="Basic and acidic residues" evidence="1">
    <location>
        <begin position="292"/>
        <end position="305"/>
    </location>
</feature>
<feature type="region of interest" description="Disordered" evidence="1">
    <location>
        <begin position="87"/>
        <end position="157"/>
    </location>
</feature>
<evidence type="ECO:0008006" key="4">
    <source>
        <dbReference type="Google" id="ProtNLM"/>
    </source>
</evidence>
<keyword evidence="3" id="KW-1185">Reference proteome</keyword>
<dbReference type="AlphaFoldDB" id="A0A1W2AU80"/>
<feature type="compositionally biased region" description="Polar residues" evidence="1">
    <location>
        <begin position="99"/>
        <end position="108"/>
    </location>
</feature>
<organism evidence="2 3">
    <name type="scientific">Fulvimarina manganoxydans</name>
    <dbReference type="NCBI Taxonomy" id="937218"/>
    <lineage>
        <taxon>Bacteria</taxon>
        <taxon>Pseudomonadati</taxon>
        <taxon>Pseudomonadota</taxon>
        <taxon>Alphaproteobacteria</taxon>
        <taxon>Hyphomicrobiales</taxon>
        <taxon>Aurantimonadaceae</taxon>
        <taxon>Fulvimarina</taxon>
    </lineage>
</organism>
<dbReference type="RefSeq" id="WP_139798269.1">
    <property type="nucleotide sequence ID" value="NZ_FWXR01000005.1"/>
</dbReference>
<evidence type="ECO:0000313" key="2">
    <source>
        <dbReference type="EMBL" id="SMC64289.1"/>
    </source>
</evidence>
<protein>
    <recommendedName>
        <fullName evidence="4">DUF2336 domain-containing protein</fullName>
    </recommendedName>
</protein>
<sequence length="305" mass="32548">MPSPLPRLYRSLEKSGPESGFDAIAMAAALSFATVANPRSKQTETLQKLIEPLWDRLSDETRSEIAHLLQAHKASLPAALAQEIGETARRHPKPAGASVRTTAPSQTKAPEPAASNRPPRHAASTEEARRALRQLAGNPPAGDSTFAPLRDTNDGSMVQKRLGDRLVAFARMGDRAGLRAGLSRELALPPAAIDRLFEGSAMVHLAPALKALGLSTPDALTILMFVDHSIAANVATFAKAKADYDALSSEASMAAYASRERMKVDAPALQPLSADLLTPLRGAPSRRAAFGRRQDNDRRGTGTRD</sequence>
<evidence type="ECO:0000313" key="3">
    <source>
        <dbReference type="Proteomes" id="UP000192656"/>
    </source>
</evidence>
<dbReference type="Proteomes" id="UP000192656">
    <property type="component" value="Unassembled WGS sequence"/>
</dbReference>
<name>A0A1W2AU80_9HYPH</name>
<proteinExistence type="predicted"/>
<feature type="region of interest" description="Disordered" evidence="1">
    <location>
        <begin position="280"/>
        <end position="305"/>
    </location>
</feature>
<dbReference type="EMBL" id="FWXR01000005">
    <property type="protein sequence ID" value="SMC64289.1"/>
    <property type="molecule type" value="Genomic_DNA"/>
</dbReference>
<accession>A0A1W2AU80</accession>
<dbReference type="STRING" id="937218.SAMN06297251_10587"/>
<evidence type="ECO:0000256" key="1">
    <source>
        <dbReference type="SAM" id="MobiDB-lite"/>
    </source>
</evidence>
<gene>
    <name evidence="2" type="ORF">SAMN06297251_10587</name>
</gene>
<reference evidence="2 3" key="1">
    <citation type="submission" date="2017-04" db="EMBL/GenBank/DDBJ databases">
        <authorList>
            <person name="Afonso C.L."/>
            <person name="Miller P.J."/>
            <person name="Scott M.A."/>
            <person name="Spackman E."/>
            <person name="Goraichik I."/>
            <person name="Dimitrov K.M."/>
            <person name="Suarez D.L."/>
            <person name="Swayne D.E."/>
        </authorList>
    </citation>
    <scope>NUCLEOTIDE SEQUENCE [LARGE SCALE GENOMIC DNA]</scope>
    <source>
        <strain evidence="2 3">CGMCC 1.10972</strain>
    </source>
</reference>